<reference evidence="2" key="1">
    <citation type="journal article" date="2020" name="Stud. Mycol.">
        <title>101 Dothideomycetes genomes: a test case for predicting lifestyles and emergence of pathogens.</title>
        <authorList>
            <person name="Haridas S."/>
            <person name="Albert R."/>
            <person name="Binder M."/>
            <person name="Bloem J."/>
            <person name="Labutti K."/>
            <person name="Salamov A."/>
            <person name="Andreopoulos B."/>
            <person name="Baker S."/>
            <person name="Barry K."/>
            <person name="Bills G."/>
            <person name="Bluhm B."/>
            <person name="Cannon C."/>
            <person name="Castanera R."/>
            <person name="Culley D."/>
            <person name="Daum C."/>
            <person name="Ezra D."/>
            <person name="Gonzalez J."/>
            <person name="Henrissat B."/>
            <person name="Kuo A."/>
            <person name="Liang C."/>
            <person name="Lipzen A."/>
            <person name="Lutzoni F."/>
            <person name="Magnuson J."/>
            <person name="Mondo S."/>
            <person name="Nolan M."/>
            <person name="Ohm R."/>
            <person name="Pangilinan J."/>
            <person name="Park H.-J."/>
            <person name="Ramirez L."/>
            <person name="Alfaro M."/>
            <person name="Sun H."/>
            <person name="Tritt A."/>
            <person name="Yoshinaga Y."/>
            <person name="Zwiers L.-H."/>
            <person name="Turgeon B."/>
            <person name="Goodwin S."/>
            <person name="Spatafora J."/>
            <person name="Crous P."/>
            <person name="Grigoriev I."/>
        </authorList>
    </citation>
    <scope>NUCLEOTIDE SEQUENCE</scope>
    <source>
        <strain evidence="2">CBS 107.79</strain>
    </source>
</reference>
<feature type="region of interest" description="Disordered" evidence="1">
    <location>
        <begin position="1"/>
        <end position="20"/>
    </location>
</feature>
<feature type="region of interest" description="Disordered" evidence="1">
    <location>
        <begin position="296"/>
        <end position="342"/>
    </location>
</feature>
<gene>
    <name evidence="2" type="ORF">BU23DRAFT_569362</name>
</gene>
<name>A0A6A5V3Y5_9PLEO</name>
<evidence type="ECO:0000256" key="1">
    <source>
        <dbReference type="SAM" id="MobiDB-lite"/>
    </source>
</evidence>
<accession>A0A6A5V3Y5</accession>
<proteinExistence type="predicted"/>
<dbReference type="AlphaFoldDB" id="A0A6A5V3Y5"/>
<organism evidence="2 3">
    <name type="scientific">Bimuria novae-zelandiae CBS 107.79</name>
    <dbReference type="NCBI Taxonomy" id="1447943"/>
    <lineage>
        <taxon>Eukaryota</taxon>
        <taxon>Fungi</taxon>
        <taxon>Dikarya</taxon>
        <taxon>Ascomycota</taxon>
        <taxon>Pezizomycotina</taxon>
        <taxon>Dothideomycetes</taxon>
        <taxon>Pleosporomycetidae</taxon>
        <taxon>Pleosporales</taxon>
        <taxon>Massarineae</taxon>
        <taxon>Didymosphaeriaceae</taxon>
        <taxon>Bimuria</taxon>
    </lineage>
</organism>
<protein>
    <submittedName>
        <fullName evidence="2">Uncharacterized protein</fullName>
    </submittedName>
</protein>
<sequence>MLSRLLGTGPSRPRLGSRTDSFGITNSRKLYKKTSVYIGEGTATQIVEIPISAMKACPCLQETLEDGSRIPYVDLKIFQVVIDYLNTNTILKARGADITIFDPLFDGEDALLDFAKAWVLGHELELPEFQNRLVDAYNNWYAKSLVARTPISPSAAAFSWLRDHIANHTPAGKFLVEFSAGMCRFDVGSNVDEKLNKDIAGYIQNRWTHVLAKQGNKADRILNNGREFRIWTSDKHVQARTLKIVPPLCTPPMGPVSPATLAESWQSTKGRPGSSASLRSVGSVRTVRLCRTKNSSFLSFPPPEELDGESELREESSDNDSGESIDFLRSPDNLRKEPPPLK</sequence>
<evidence type="ECO:0000313" key="2">
    <source>
        <dbReference type="EMBL" id="KAF1972143.1"/>
    </source>
</evidence>
<keyword evidence="3" id="KW-1185">Reference proteome</keyword>
<feature type="compositionally biased region" description="Basic and acidic residues" evidence="1">
    <location>
        <begin position="332"/>
        <end position="342"/>
    </location>
</feature>
<dbReference type="Proteomes" id="UP000800036">
    <property type="component" value="Unassembled WGS sequence"/>
</dbReference>
<dbReference type="OrthoDB" id="3794105at2759"/>
<evidence type="ECO:0000313" key="3">
    <source>
        <dbReference type="Proteomes" id="UP000800036"/>
    </source>
</evidence>
<dbReference type="EMBL" id="ML976689">
    <property type="protein sequence ID" value="KAF1972143.1"/>
    <property type="molecule type" value="Genomic_DNA"/>
</dbReference>